<keyword evidence="4" id="KW-0862">Zinc</keyword>
<keyword evidence="5 7" id="KW-0472">Membrane</keyword>
<keyword evidence="7" id="KW-1133">Transmembrane helix</keyword>
<dbReference type="SMART" id="SM00714">
    <property type="entry name" value="LITAF"/>
    <property type="match status" value="1"/>
</dbReference>
<comment type="caution">
    <text evidence="9">The sequence shown here is derived from an EMBL/GenBank/DDBJ whole genome shotgun (WGS) entry which is preliminary data.</text>
</comment>
<organism evidence="9 10">
    <name type="scientific">Colletotrichum kahawae</name>
    <name type="common">Coffee berry disease fungus</name>
    <dbReference type="NCBI Taxonomy" id="34407"/>
    <lineage>
        <taxon>Eukaryota</taxon>
        <taxon>Fungi</taxon>
        <taxon>Dikarya</taxon>
        <taxon>Ascomycota</taxon>
        <taxon>Pezizomycotina</taxon>
        <taxon>Sordariomycetes</taxon>
        <taxon>Hypocreomycetidae</taxon>
        <taxon>Glomerellales</taxon>
        <taxon>Glomerellaceae</taxon>
        <taxon>Colletotrichum</taxon>
        <taxon>Colletotrichum gloeosporioides species complex</taxon>
    </lineage>
</organism>
<evidence type="ECO:0000256" key="1">
    <source>
        <dbReference type="ARBA" id="ARBA00004170"/>
    </source>
</evidence>
<evidence type="ECO:0000256" key="2">
    <source>
        <dbReference type="ARBA" id="ARBA00005975"/>
    </source>
</evidence>
<dbReference type="PANTHER" id="PTHR23292">
    <property type="entry name" value="LIPOPOLYSACCHARIDE-INDUCED TUMOR NECROSIS FACTOR-ALPHA FACTOR"/>
    <property type="match status" value="1"/>
</dbReference>
<evidence type="ECO:0000259" key="8">
    <source>
        <dbReference type="PROSITE" id="PS51837"/>
    </source>
</evidence>
<dbReference type="PANTHER" id="PTHR23292:SF6">
    <property type="entry name" value="FI16602P1-RELATED"/>
    <property type="match status" value="1"/>
</dbReference>
<keyword evidence="3" id="KW-0479">Metal-binding</keyword>
<feature type="transmembrane region" description="Helical" evidence="7">
    <location>
        <begin position="71"/>
        <end position="92"/>
    </location>
</feature>
<dbReference type="Pfam" id="PF10601">
    <property type="entry name" value="zf-LITAF-like"/>
    <property type="match status" value="1"/>
</dbReference>
<dbReference type="Proteomes" id="UP001281614">
    <property type="component" value="Unassembled WGS sequence"/>
</dbReference>
<proteinExistence type="inferred from homology"/>
<dbReference type="EMBL" id="VYYT01000219">
    <property type="protein sequence ID" value="KAK2755648.1"/>
    <property type="molecule type" value="Genomic_DNA"/>
</dbReference>
<feature type="domain" description="LITAF" evidence="8">
    <location>
        <begin position="30"/>
        <end position="112"/>
    </location>
</feature>
<dbReference type="GO" id="GO:0008270">
    <property type="term" value="F:zinc ion binding"/>
    <property type="evidence" value="ECO:0007669"/>
    <property type="project" value="TreeGrafter"/>
</dbReference>
<evidence type="ECO:0000313" key="9">
    <source>
        <dbReference type="EMBL" id="KAK2755648.1"/>
    </source>
</evidence>
<feature type="compositionally biased region" description="Polar residues" evidence="6">
    <location>
        <begin position="1"/>
        <end position="16"/>
    </location>
</feature>
<dbReference type="GO" id="GO:0016020">
    <property type="term" value="C:membrane"/>
    <property type="evidence" value="ECO:0007669"/>
    <property type="project" value="UniProtKB-SubCell"/>
</dbReference>
<comment type="similarity">
    <text evidence="2">Belongs to the CDIP1/LITAF family.</text>
</comment>
<evidence type="ECO:0000313" key="10">
    <source>
        <dbReference type="Proteomes" id="UP001281614"/>
    </source>
</evidence>
<feature type="region of interest" description="Disordered" evidence="6">
    <location>
        <begin position="1"/>
        <end position="29"/>
    </location>
</feature>
<evidence type="ECO:0000256" key="6">
    <source>
        <dbReference type="SAM" id="MobiDB-lite"/>
    </source>
</evidence>
<dbReference type="InterPro" id="IPR006629">
    <property type="entry name" value="LITAF"/>
</dbReference>
<dbReference type="AlphaFoldDB" id="A0AAE0D454"/>
<protein>
    <recommendedName>
        <fullName evidence="8">LITAF domain-containing protein</fullName>
    </recommendedName>
</protein>
<sequence length="121" mass="12971">MPARLNSKNESISSPLKGQRHGGLVFDDLPASTTATPLNALGETPQPIDCPFCDKRTQTTITKKGTSMQTVAGVLCCLLCVCLTCVPCIAGWCEDTDYTCSNCHSRVATRPYNGEIQTFGP</sequence>
<keyword evidence="7" id="KW-0812">Transmembrane</keyword>
<accession>A0AAE0D454</accession>
<evidence type="ECO:0000256" key="3">
    <source>
        <dbReference type="ARBA" id="ARBA00022723"/>
    </source>
</evidence>
<evidence type="ECO:0000256" key="5">
    <source>
        <dbReference type="ARBA" id="ARBA00023136"/>
    </source>
</evidence>
<dbReference type="PROSITE" id="PS51837">
    <property type="entry name" value="LITAF"/>
    <property type="match status" value="1"/>
</dbReference>
<name>A0AAE0D454_COLKA</name>
<evidence type="ECO:0000256" key="4">
    <source>
        <dbReference type="ARBA" id="ARBA00022833"/>
    </source>
</evidence>
<keyword evidence="10" id="KW-1185">Reference proteome</keyword>
<gene>
    <name evidence="9" type="ORF">CKAH01_17317</name>
</gene>
<dbReference type="InterPro" id="IPR037519">
    <property type="entry name" value="LITAF_fam"/>
</dbReference>
<evidence type="ECO:0000256" key="7">
    <source>
        <dbReference type="SAM" id="Phobius"/>
    </source>
</evidence>
<reference evidence="9" key="1">
    <citation type="submission" date="2023-02" db="EMBL/GenBank/DDBJ databases">
        <title>Colletotrichum kahawae CIFC_Que2 genome sequencing and assembly.</title>
        <authorList>
            <person name="Baroncelli R."/>
        </authorList>
    </citation>
    <scope>NUCLEOTIDE SEQUENCE</scope>
    <source>
        <strain evidence="9">CIFC_Que2</strain>
    </source>
</reference>
<comment type="subcellular location">
    <subcellularLocation>
        <location evidence="1">Membrane</location>
        <topology evidence="1">Peripheral membrane protein</topology>
    </subcellularLocation>
</comment>